<evidence type="ECO:0000313" key="2">
    <source>
        <dbReference type="EMBL" id="GLC54751.1"/>
    </source>
</evidence>
<proteinExistence type="predicted"/>
<feature type="compositionally biased region" description="Basic and acidic residues" evidence="1">
    <location>
        <begin position="211"/>
        <end position="223"/>
    </location>
</feature>
<accession>A0A9W6F3W0</accession>
<evidence type="ECO:0000313" key="3">
    <source>
        <dbReference type="Proteomes" id="UP001165080"/>
    </source>
</evidence>
<comment type="caution">
    <text evidence="2">The sequence shown here is derived from an EMBL/GenBank/DDBJ whole genome shotgun (WGS) entry which is preliminary data.</text>
</comment>
<dbReference type="Proteomes" id="UP001165080">
    <property type="component" value="Unassembled WGS sequence"/>
</dbReference>
<sequence length="350" mass="35570">MGCGASKGASAESAVAPSLAKEKCSAAAPSLPGSQAVSVSKSNSGRKDVFVTRDVTGSETGAIGDGATSLADDDAVKKPPASEGLSKPPSKRTTLNVMVIAEPQFLGPDATPPEQPTVVEPEQRPGSSESENPARAAFRARFDARSPEDVPLSPIAFKSSRSLNRSIGVRRRTSDQGGSSHLHSPPPPPPPEPEPNDPIKYGDREDDDDKGPDPLREQFEMTKESNPLLAVGRTPTANGILSFKASEKPVKVKSNKRLAVGFALAGADAGADAGDDAGPDRPASGGTGASGTGTGTGGGGGVGASACSPEEREGDLDLDPDAHLEAERIASVSAFPEERPAPVVVIGGAS</sequence>
<gene>
    <name evidence="2" type="primary">PLEST006834</name>
    <name evidence="2" type="ORF">PLESTB_000902200</name>
</gene>
<feature type="region of interest" description="Disordered" evidence="1">
    <location>
        <begin position="27"/>
        <end position="233"/>
    </location>
</feature>
<name>A0A9W6F3W0_9CHLO</name>
<feature type="compositionally biased region" description="Gly residues" evidence="1">
    <location>
        <begin position="285"/>
        <end position="303"/>
    </location>
</feature>
<dbReference type="OrthoDB" id="552214at2759"/>
<reference evidence="2 3" key="1">
    <citation type="journal article" date="2023" name="Commun. Biol.">
        <title>Reorganization of the ancestral sex-determining regions during the evolution of trioecy in Pleodorina starrii.</title>
        <authorList>
            <person name="Takahashi K."/>
            <person name="Suzuki S."/>
            <person name="Kawai-Toyooka H."/>
            <person name="Yamamoto K."/>
            <person name="Hamaji T."/>
            <person name="Ootsuki R."/>
            <person name="Yamaguchi H."/>
            <person name="Kawachi M."/>
            <person name="Higashiyama T."/>
            <person name="Nozaki H."/>
        </authorList>
    </citation>
    <scope>NUCLEOTIDE SEQUENCE [LARGE SCALE GENOMIC DNA]</scope>
    <source>
        <strain evidence="2 3">NIES-4479</strain>
    </source>
</reference>
<feature type="region of interest" description="Disordered" evidence="1">
    <location>
        <begin position="268"/>
        <end position="350"/>
    </location>
</feature>
<dbReference type="AlphaFoldDB" id="A0A9W6F3W0"/>
<feature type="compositionally biased region" description="Pro residues" evidence="1">
    <location>
        <begin position="184"/>
        <end position="193"/>
    </location>
</feature>
<keyword evidence="3" id="KW-1185">Reference proteome</keyword>
<protein>
    <submittedName>
        <fullName evidence="2">Uncharacterized protein</fullName>
    </submittedName>
</protein>
<evidence type="ECO:0000256" key="1">
    <source>
        <dbReference type="SAM" id="MobiDB-lite"/>
    </source>
</evidence>
<feature type="compositionally biased region" description="Polar residues" evidence="1">
    <location>
        <begin position="32"/>
        <end position="43"/>
    </location>
</feature>
<organism evidence="2 3">
    <name type="scientific">Pleodorina starrii</name>
    <dbReference type="NCBI Taxonomy" id="330485"/>
    <lineage>
        <taxon>Eukaryota</taxon>
        <taxon>Viridiplantae</taxon>
        <taxon>Chlorophyta</taxon>
        <taxon>core chlorophytes</taxon>
        <taxon>Chlorophyceae</taxon>
        <taxon>CS clade</taxon>
        <taxon>Chlamydomonadales</taxon>
        <taxon>Volvocaceae</taxon>
        <taxon>Pleodorina</taxon>
    </lineage>
</organism>
<dbReference type="EMBL" id="BRXU01000011">
    <property type="protein sequence ID" value="GLC54751.1"/>
    <property type="molecule type" value="Genomic_DNA"/>
</dbReference>